<dbReference type="Pfam" id="PF07963">
    <property type="entry name" value="N_methyl"/>
    <property type="match status" value="1"/>
</dbReference>
<dbReference type="InterPro" id="IPR045584">
    <property type="entry name" value="Pilin-like"/>
</dbReference>
<evidence type="ECO:0000256" key="5">
    <source>
        <dbReference type="ARBA" id="ARBA00023136"/>
    </source>
</evidence>
<dbReference type="NCBIfam" id="TIGR02532">
    <property type="entry name" value="IV_pilin_GFxxxE"/>
    <property type="match status" value="1"/>
</dbReference>
<evidence type="ECO:0000313" key="7">
    <source>
        <dbReference type="EMBL" id="AZP11505.1"/>
    </source>
</evidence>
<evidence type="ECO:0000256" key="1">
    <source>
        <dbReference type="ARBA" id="ARBA00004167"/>
    </source>
</evidence>
<dbReference type="EMBL" id="CP034464">
    <property type="protein sequence ID" value="AZP11505.1"/>
    <property type="molecule type" value="Genomic_DNA"/>
</dbReference>
<evidence type="ECO:0000256" key="6">
    <source>
        <dbReference type="SAM" id="Phobius"/>
    </source>
</evidence>
<gene>
    <name evidence="7" type="ORF">EJN92_05530</name>
</gene>
<organism evidence="7 8">
    <name type="scientific">Undibacterium parvum</name>
    <dbReference type="NCBI Taxonomy" id="401471"/>
    <lineage>
        <taxon>Bacteria</taxon>
        <taxon>Pseudomonadati</taxon>
        <taxon>Pseudomonadota</taxon>
        <taxon>Betaproteobacteria</taxon>
        <taxon>Burkholderiales</taxon>
        <taxon>Oxalobacteraceae</taxon>
        <taxon>Undibacterium</taxon>
    </lineage>
</organism>
<keyword evidence="5 6" id="KW-0472">Membrane</keyword>
<keyword evidence="8" id="KW-1185">Reference proteome</keyword>
<sequence>MVNKNAYSAYRGFTLIELVMVLVLVGILSIAIIPRFASKNAFDARGYFDQSISMVRYAQKLAIAQRRDVFVNVTGNSMCLTYTIETTCGGATVANQVINPADQAWFVKTAPAGMIFTVASSFSFNALGQPSSSKVIRFTGDGVSTDITIESETGYVH</sequence>
<dbReference type="PROSITE" id="PS00409">
    <property type="entry name" value="PROKAR_NTER_METHYL"/>
    <property type="match status" value="1"/>
</dbReference>
<dbReference type="Gene3D" id="3.30.700.10">
    <property type="entry name" value="Glycoprotein, Type 4 Pilin"/>
    <property type="match status" value="1"/>
</dbReference>
<evidence type="ECO:0000256" key="2">
    <source>
        <dbReference type="ARBA" id="ARBA00022481"/>
    </source>
</evidence>
<evidence type="ECO:0000256" key="3">
    <source>
        <dbReference type="ARBA" id="ARBA00022692"/>
    </source>
</evidence>
<protein>
    <submittedName>
        <fullName evidence="7">Type II secretion system protein</fullName>
    </submittedName>
</protein>
<dbReference type="KEGG" id="upv:EJN92_05530"/>
<reference evidence="7 8" key="1">
    <citation type="journal article" date="2011" name="Int. J. Syst. Evol. Microbiol.">
        <title>Description of Undibacterium oligocarboniphilum sp. nov., isolated from purified water, and Undibacterium pigrum strain CCUG 49012 as the type strain of Undibacterium parvum sp. nov., and emended descriptions of the genus Undibacterium and the species Undibacterium pigrum.</title>
        <authorList>
            <person name="Eder W."/>
            <person name="Wanner G."/>
            <person name="Ludwig W."/>
            <person name="Busse H.J."/>
            <person name="Ziemke-Kageler F."/>
            <person name="Lang E."/>
        </authorList>
    </citation>
    <scope>NUCLEOTIDE SEQUENCE [LARGE SCALE GENOMIC DNA]</scope>
    <source>
        <strain evidence="7 8">DSM 23061</strain>
    </source>
</reference>
<keyword evidence="4 6" id="KW-1133">Transmembrane helix</keyword>
<dbReference type="AlphaFoldDB" id="A0A3Q9BPD9"/>
<dbReference type="InterPro" id="IPR012902">
    <property type="entry name" value="N_methyl_site"/>
</dbReference>
<dbReference type="GO" id="GO:0015627">
    <property type="term" value="C:type II protein secretion system complex"/>
    <property type="evidence" value="ECO:0007669"/>
    <property type="project" value="InterPro"/>
</dbReference>
<dbReference type="PRINTS" id="PR00885">
    <property type="entry name" value="BCTERIALGSPH"/>
</dbReference>
<comment type="subcellular location">
    <subcellularLocation>
        <location evidence="1">Membrane</location>
        <topology evidence="1">Single-pass membrane protein</topology>
    </subcellularLocation>
</comment>
<dbReference type="InterPro" id="IPR002416">
    <property type="entry name" value="T2SS_protein-GspH"/>
</dbReference>
<keyword evidence="2" id="KW-0488">Methylation</keyword>
<feature type="transmembrane region" description="Helical" evidence="6">
    <location>
        <begin position="12"/>
        <end position="33"/>
    </location>
</feature>
<evidence type="ECO:0000256" key="4">
    <source>
        <dbReference type="ARBA" id="ARBA00022989"/>
    </source>
</evidence>
<dbReference type="SUPFAM" id="SSF54523">
    <property type="entry name" value="Pili subunits"/>
    <property type="match status" value="1"/>
</dbReference>
<dbReference type="Proteomes" id="UP000275663">
    <property type="component" value="Chromosome"/>
</dbReference>
<proteinExistence type="predicted"/>
<name>A0A3Q9BPD9_9BURK</name>
<keyword evidence="3 6" id="KW-0812">Transmembrane</keyword>
<dbReference type="OrthoDB" id="5786415at2"/>
<evidence type="ECO:0000313" key="8">
    <source>
        <dbReference type="Proteomes" id="UP000275663"/>
    </source>
</evidence>
<accession>A0A3Q9BPD9</accession>
<dbReference type="RefSeq" id="WP_126126893.1">
    <property type="nucleotide sequence ID" value="NZ_CP034464.1"/>
</dbReference>
<dbReference type="GO" id="GO:0015628">
    <property type="term" value="P:protein secretion by the type II secretion system"/>
    <property type="evidence" value="ECO:0007669"/>
    <property type="project" value="InterPro"/>
</dbReference>
<dbReference type="GO" id="GO:0016020">
    <property type="term" value="C:membrane"/>
    <property type="evidence" value="ECO:0007669"/>
    <property type="project" value="UniProtKB-SubCell"/>
</dbReference>